<dbReference type="GeneID" id="19974585"/>
<dbReference type="HOGENOM" id="CLU_043181_7_1_1"/>
<proteinExistence type="predicted"/>
<dbReference type="InterPro" id="IPR037176">
    <property type="entry name" value="Osmotin/thaumatin-like_sf"/>
</dbReference>
<keyword evidence="2" id="KW-1185">Reference proteome</keyword>
<accession>W2RPG6</accession>
<dbReference type="STRING" id="1220924.W2RPG6"/>
<dbReference type="EMBL" id="KB822723">
    <property type="protein sequence ID" value="ETN37624.1"/>
    <property type="molecule type" value="Genomic_DNA"/>
</dbReference>
<name>W2RPG6_CYPE1</name>
<dbReference type="eggNOG" id="ENOG502QUID">
    <property type="taxonomic scope" value="Eukaryota"/>
</dbReference>
<dbReference type="AlphaFoldDB" id="W2RPG6"/>
<dbReference type="Gene3D" id="2.60.110.10">
    <property type="entry name" value="Thaumatin"/>
    <property type="match status" value="1"/>
</dbReference>
<dbReference type="PANTHER" id="PTHR31048">
    <property type="entry name" value="OS03G0233200 PROTEIN"/>
    <property type="match status" value="1"/>
</dbReference>
<dbReference type="PROSITE" id="PS51367">
    <property type="entry name" value="THAUMATIN_2"/>
    <property type="match status" value="1"/>
</dbReference>
<dbReference type="SMART" id="SM00205">
    <property type="entry name" value="THN"/>
    <property type="match status" value="1"/>
</dbReference>
<dbReference type="SUPFAM" id="SSF49870">
    <property type="entry name" value="Osmotin, thaumatin-like protein"/>
    <property type="match status" value="1"/>
</dbReference>
<dbReference type="InterPro" id="IPR001938">
    <property type="entry name" value="Thaumatin"/>
</dbReference>
<dbReference type="Pfam" id="PF00314">
    <property type="entry name" value="Thaumatin"/>
    <property type="match status" value="1"/>
</dbReference>
<evidence type="ECO:0008006" key="3">
    <source>
        <dbReference type="Google" id="ProtNLM"/>
    </source>
</evidence>
<gene>
    <name evidence="1" type="ORF">HMPREF1541_07246</name>
</gene>
<organism evidence="1 2">
    <name type="scientific">Cyphellophora europaea (strain CBS 101466)</name>
    <name type="common">Phialophora europaea</name>
    <dbReference type="NCBI Taxonomy" id="1220924"/>
    <lineage>
        <taxon>Eukaryota</taxon>
        <taxon>Fungi</taxon>
        <taxon>Dikarya</taxon>
        <taxon>Ascomycota</taxon>
        <taxon>Pezizomycotina</taxon>
        <taxon>Eurotiomycetes</taxon>
        <taxon>Chaetothyriomycetidae</taxon>
        <taxon>Chaetothyriales</taxon>
        <taxon>Cyphellophoraceae</taxon>
        <taxon>Cyphellophora</taxon>
    </lineage>
</organism>
<dbReference type="VEuPathDB" id="FungiDB:HMPREF1541_07246"/>
<evidence type="ECO:0000313" key="1">
    <source>
        <dbReference type="EMBL" id="ETN37624.1"/>
    </source>
</evidence>
<protein>
    <recommendedName>
        <fullName evidence="3">Osmotin, thaumatin-like protein</fullName>
    </recommendedName>
</protein>
<sequence length="385" mass="41742">MALAALLLSQPINALHHFRHPAVHTVHRRDSDIPLRIRNQCNEDIWPAVLTQSGAGPSRSGFLLVPGNSTELIVGQDWQGRVWARTNCTFDESGNVPPSSQGKVTCSTGDCGQFLECQGAGNPPATLAEFTLSGHQYQTYYDISLVDGYNLPVGIIFLANETNNANLSDIPPNLTNPICIGSPSLLDPTGSNTDASLVTNDSFPIPLEQSMSHSLVSSWCPFPLLAFPPEKPGDGVYPYPDDNIQRPLFSPCYSACAKWNLNRYCCAGPNDQPDKCKPSYYSTQAKKVCPDAYSYAYDDQTSTFIIPQGGGFEVVFCPRGRSSNILRTLGDQMHALAGGVSEDILQKAGDAEYIAQKNDAGPAAEIPLRGSWLALAVLLAWMCIR</sequence>
<dbReference type="RefSeq" id="XP_008719793.1">
    <property type="nucleotide sequence ID" value="XM_008721571.1"/>
</dbReference>
<dbReference type="InParanoid" id="W2RPG6"/>
<dbReference type="PRINTS" id="PR00347">
    <property type="entry name" value="THAUMATIN"/>
</dbReference>
<reference evidence="1 2" key="1">
    <citation type="submission" date="2013-03" db="EMBL/GenBank/DDBJ databases">
        <title>The Genome Sequence of Phialophora europaea CBS 101466.</title>
        <authorList>
            <consortium name="The Broad Institute Genomics Platform"/>
            <person name="Cuomo C."/>
            <person name="de Hoog S."/>
            <person name="Gorbushina A."/>
            <person name="Walker B."/>
            <person name="Young S.K."/>
            <person name="Zeng Q."/>
            <person name="Gargeya S."/>
            <person name="Fitzgerald M."/>
            <person name="Haas B."/>
            <person name="Abouelleil A."/>
            <person name="Allen A.W."/>
            <person name="Alvarado L."/>
            <person name="Arachchi H.M."/>
            <person name="Berlin A.M."/>
            <person name="Chapman S.B."/>
            <person name="Gainer-Dewar J."/>
            <person name="Goldberg J."/>
            <person name="Griggs A."/>
            <person name="Gujja S."/>
            <person name="Hansen M."/>
            <person name="Howarth C."/>
            <person name="Imamovic A."/>
            <person name="Ireland A."/>
            <person name="Larimer J."/>
            <person name="McCowan C."/>
            <person name="Murphy C."/>
            <person name="Pearson M."/>
            <person name="Poon T.W."/>
            <person name="Priest M."/>
            <person name="Roberts A."/>
            <person name="Saif S."/>
            <person name="Shea T."/>
            <person name="Sisk P."/>
            <person name="Sykes S."/>
            <person name="Wortman J."/>
            <person name="Nusbaum C."/>
            <person name="Birren B."/>
        </authorList>
    </citation>
    <scope>NUCLEOTIDE SEQUENCE [LARGE SCALE GENOMIC DNA]</scope>
    <source>
        <strain evidence="1 2">CBS 101466</strain>
    </source>
</reference>
<dbReference type="Proteomes" id="UP000030752">
    <property type="component" value="Unassembled WGS sequence"/>
</dbReference>
<evidence type="ECO:0000313" key="2">
    <source>
        <dbReference type="Proteomes" id="UP000030752"/>
    </source>
</evidence>
<dbReference type="OrthoDB" id="202203at2759"/>